<gene>
    <name evidence="2" type="ORF">RirG_024240</name>
</gene>
<dbReference type="AlphaFoldDB" id="A0A015LXF6"/>
<dbReference type="HOGENOM" id="CLU_2039326_0_0_1"/>
<protein>
    <submittedName>
        <fullName evidence="2">Uncharacterized protein</fullName>
    </submittedName>
</protein>
<sequence length="134" mass="15348">MLKHLGTRISALLLILIQACLSKADISDLWRQAMVFPIPKPHEWKCQLKNTRPITLLEVIRKSLVKLFYNRLSTIMASHDVLKGGNFALVNTNANPISRRRSMSSENAISAFREKRKDKFNSGGWKTYTFKSKT</sequence>
<proteinExistence type="predicted"/>
<evidence type="ECO:0000256" key="1">
    <source>
        <dbReference type="SAM" id="SignalP"/>
    </source>
</evidence>
<dbReference type="PROSITE" id="PS51257">
    <property type="entry name" value="PROKAR_LIPOPROTEIN"/>
    <property type="match status" value="1"/>
</dbReference>
<dbReference type="Proteomes" id="UP000022910">
    <property type="component" value="Unassembled WGS sequence"/>
</dbReference>
<feature type="signal peptide" evidence="1">
    <location>
        <begin position="1"/>
        <end position="22"/>
    </location>
</feature>
<keyword evidence="3" id="KW-1185">Reference proteome</keyword>
<reference evidence="2 3" key="1">
    <citation type="submission" date="2014-02" db="EMBL/GenBank/DDBJ databases">
        <title>Single nucleus genome sequencing reveals high similarity among nuclei of an endomycorrhizal fungus.</title>
        <authorList>
            <person name="Lin K."/>
            <person name="Geurts R."/>
            <person name="Zhang Z."/>
            <person name="Limpens E."/>
            <person name="Saunders D.G."/>
            <person name="Mu D."/>
            <person name="Pang E."/>
            <person name="Cao H."/>
            <person name="Cha H."/>
            <person name="Lin T."/>
            <person name="Zhou Q."/>
            <person name="Shang Y."/>
            <person name="Li Y."/>
            <person name="Ivanov S."/>
            <person name="Sharma T."/>
            <person name="Velzen R.V."/>
            <person name="Ruijter N.D."/>
            <person name="Aanen D.K."/>
            <person name="Win J."/>
            <person name="Kamoun S."/>
            <person name="Bisseling T."/>
            <person name="Huang S."/>
        </authorList>
    </citation>
    <scope>NUCLEOTIDE SEQUENCE [LARGE SCALE GENOMIC DNA]</scope>
    <source>
        <strain evidence="3">DAOM197198w</strain>
    </source>
</reference>
<evidence type="ECO:0000313" key="3">
    <source>
        <dbReference type="Proteomes" id="UP000022910"/>
    </source>
</evidence>
<comment type="caution">
    <text evidence="2">The sequence shown here is derived from an EMBL/GenBank/DDBJ whole genome shotgun (WGS) entry which is preliminary data.</text>
</comment>
<name>A0A015LXF6_RHIIW</name>
<feature type="chain" id="PRO_5001475099" evidence="1">
    <location>
        <begin position="23"/>
        <end position="134"/>
    </location>
</feature>
<accession>A0A015LXF6</accession>
<keyword evidence="1" id="KW-0732">Signal</keyword>
<organism evidence="2 3">
    <name type="scientific">Rhizophagus irregularis (strain DAOM 197198w)</name>
    <name type="common">Glomus intraradices</name>
    <dbReference type="NCBI Taxonomy" id="1432141"/>
    <lineage>
        <taxon>Eukaryota</taxon>
        <taxon>Fungi</taxon>
        <taxon>Fungi incertae sedis</taxon>
        <taxon>Mucoromycota</taxon>
        <taxon>Glomeromycotina</taxon>
        <taxon>Glomeromycetes</taxon>
        <taxon>Glomerales</taxon>
        <taxon>Glomeraceae</taxon>
        <taxon>Rhizophagus</taxon>
    </lineage>
</organism>
<evidence type="ECO:0000313" key="2">
    <source>
        <dbReference type="EMBL" id="EXX77381.1"/>
    </source>
</evidence>
<dbReference type="EMBL" id="JEMT01011126">
    <property type="protein sequence ID" value="EXX77381.1"/>
    <property type="molecule type" value="Genomic_DNA"/>
</dbReference>